<comment type="similarity">
    <text evidence="1">Belongs to the MOG1 family.</text>
</comment>
<dbReference type="GeneID" id="37271335"/>
<dbReference type="SUPFAM" id="SSF55724">
    <property type="entry name" value="Mog1p/PsbP-like"/>
    <property type="match status" value="1"/>
</dbReference>
<reference evidence="4 5" key="1">
    <citation type="journal article" date="2018" name="Mol. Biol. Evol.">
        <title>Broad Genomic Sampling Reveals a Smut Pathogenic Ancestry of the Fungal Clade Ustilaginomycotina.</title>
        <authorList>
            <person name="Kijpornyongpan T."/>
            <person name="Mondo S.J."/>
            <person name="Barry K."/>
            <person name="Sandor L."/>
            <person name="Lee J."/>
            <person name="Lipzen A."/>
            <person name="Pangilinan J."/>
            <person name="LaButti K."/>
            <person name="Hainaut M."/>
            <person name="Henrissat B."/>
            <person name="Grigoriev I.V."/>
            <person name="Spatafora J.W."/>
            <person name="Aime M.C."/>
        </authorList>
    </citation>
    <scope>NUCLEOTIDE SEQUENCE [LARGE SCALE GENOMIC DNA]</scope>
    <source>
        <strain evidence="4 5">MCA 4186</strain>
    </source>
</reference>
<proteinExistence type="inferred from homology"/>
<protein>
    <submittedName>
        <fullName evidence="4">Mog1p/PsbP-like protein</fullName>
    </submittedName>
</protein>
<dbReference type="OrthoDB" id="10255285at2759"/>
<dbReference type="AlphaFoldDB" id="A0A316ZHV6"/>
<dbReference type="Proteomes" id="UP000245946">
    <property type="component" value="Unassembled WGS sequence"/>
</dbReference>
<dbReference type="GO" id="GO:0005085">
    <property type="term" value="F:guanyl-nucleotide exchange factor activity"/>
    <property type="evidence" value="ECO:0007669"/>
    <property type="project" value="TreeGrafter"/>
</dbReference>
<keyword evidence="5" id="KW-1185">Reference proteome</keyword>
<evidence type="ECO:0000313" key="5">
    <source>
        <dbReference type="Proteomes" id="UP000245946"/>
    </source>
</evidence>
<dbReference type="GO" id="GO:0005634">
    <property type="term" value="C:nucleus"/>
    <property type="evidence" value="ECO:0007669"/>
    <property type="project" value="TreeGrafter"/>
</dbReference>
<evidence type="ECO:0000313" key="4">
    <source>
        <dbReference type="EMBL" id="PWO01092.1"/>
    </source>
</evidence>
<dbReference type="RefSeq" id="XP_025601370.1">
    <property type="nucleotide sequence ID" value="XM_025743791.1"/>
</dbReference>
<evidence type="ECO:0000256" key="3">
    <source>
        <dbReference type="ARBA" id="ARBA00022927"/>
    </source>
</evidence>
<dbReference type="STRING" id="58919.A0A316ZHV6"/>
<dbReference type="InterPro" id="IPR007681">
    <property type="entry name" value="Mog1"/>
</dbReference>
<dbReference type="Gene3D" id="3.40.1000.10">
    <property type="entry name" value="Mog1/PsbP, alpha/beta/alpha sandwich"/>
    <property type="match status" value="1"/>
</dbReference>
<accession>A0A316ZHV6</accession>
<dbReference type="EMBL" id="KZ819283">
    <property type="protein sequence ID" value="PWO01092.1"/>
    <property type="molecule type" value="Genomic_DNA"/>
</dbReference>
<name>A0A316ZHV6_9BASI</name>
<dbReference type="PANTHER" id="PTHR15837">
    <property type="entry name" value="RAN GUANINE NUCLEOTIDE RELEASE FACTOR"/>
    <property type="match status" value="1"/>
</dbReference>
<keyword evidence="2" id="KW-0813">Transport</keyword>
<evidence type="ECO:0000256" key="2">
    <source>
        <dbReference type="ARBA" id="ARBA00022448"/>
    </source>
</evidence>
<dbReference type="Pfam" id="PF04603">
    <property type="entry name" value="Mog1"/>
    <property type="match status" value="1"/>
</dbReference>
<organism evidence="4 5">
    <name type="scientific">Tilletiopsis washingtonensis</name>
    <dbReference type="NCBI Taxonomy" id="58919"/>
    <lineage>
        <taxon>Eukaryota</taxon>
        <taxon>Fungi</taxon>
        <taxon>Dikarya</taxon>
        <taxon>Basidiomycota</taxon>
        <taxon>Ustilaginomycotina</taxon>
        <taxon>Exobasidiomycetes</taxon>
        <taxon>Entylomatales</taxon>
        <taxon>Entylomatales incertae sedis</taxon>
        <taxon>Tilletiopsis</taxon>
    </lineage>
</organism>
<dbReference type="PANTHER" id="PTHR15837:SF0">
    <property type="entry name" value="RAN GUANINE NUCLEOTIDE RELEASE FACTOR"/>
    <property type="match status" value="1"/>
</dbReference>
<gene>
    <name evidence="4" type="ORF">FA09DRAFT_335730</name>
</gene>
<evidence type="ECO:0000256" key="1">
    <source>
        <dbReference type="ARBA" id="ARBA00010307"/>
    </source>
</evidence>
<dbReference type="GO" id="GO:0006606">
    <property type="term" value="P:protein import into nucleus"/>
    <property type="evidence" value="ECO:0007669"/>
    <property type="project" value="TreeGrafter"/>
</dbReference>
<dbReference type="InterPro" id="IPR016123">
    <property type="entry name" value="Mog1/PsbP_a/b/a-sand"/>
</dbReference>
<keyword evidence="3" id="KW-0653">Protein transport</keyword>
<dbReference type="GO" id="GO:0031267">
    <property type="term" value="F:small GTPase binding"/>
    <property type="evidence" value="ECO:0007669"/>
    <property type="project" value="TreeGrafter"/>
</dbReference>
<sequence>MSSFSSRPLFGGALSASLPAAYLDVSDVRQVPDTQEVHVSRAADDVSCIVELLQCVPGEGDECVKFHFDSLAHDNSASSSSILSIFALPSTTPFSPAPTRGGSLPAPLCLVGEQALVKYGRAHGTPECVRVWLAVYRLAPAANIDVVLSVNEPLGETALRGTQGMEASKAKEVFEEAARSLKIHDWAVFAE</sequence>